<protein>
    <submittedName>
        <fullName evidence="2">Uncharacterized protein</fullName>
    </submittedName>
</protein>
<dbReference type="AlphaFoldDB" id="A0A3M4K988"/>
<reference evidence="2 3" key="1">
    <citation type="submission" date="2018-08" db="EMBL/GenBank/DDBJ databases">
        <title>Recombination of ecologically and evolutionarily significant loci maintains genetic cohesion in the Pseudomonas syringae species complex.</title>
        <authorList>
            <person name="Dillon M."/>
            <person name="Thakur S."/>
            <person name="Almeida R.N.D."/>
            <person name="Weir B.S."/>
            <person name="Guttman D.S."/>
        </authorList>
    </citation>
    <scope>NUCLEOTIDE SEQUENCE [LARGE SCALE GENOMIC DNA]</scope>
    <source>
        <strain evidence="2 3">ICMP 19074</strain>
    </source>
</reference>
<keyword evidence="1" id="KW-1133">Transmembrane helix</keyword>
<name>A0A3M4K988_PSESF</name>
<proteinExistence type="predicted"/>
<evidence type="ECO:0000256" key="1">
    <source>
        <dbReference type="SAM" id="Phobius"/>
    </source>
</evidence>
<accession>A0A3M4K988</accession>
<gene>
    <name evidence="2" type="ORF">ALQ07_101743</name>
</gene>
<keyword evidence="1" id="KW-0472">Membrane</keyword>
<dbReference type="EMBL" id="RBRB01000374">
    <property type="protein sequence ID" value="RMQ25695.1"/>
    <property type="molecule type" value="Genomic_DNA"/>
</dbReference>
<evidence type="ECO:0000313" key="2">
    <source>
        <dbReference type="EMBL" id="RMQ25695.1"/>
    </source>
</evidence>
<evidence type="ECO:0000313" key="3">
    <source>
        <dbReference type="Proteomes" id="UP000273140"/>
    </source>
</evidence>
<comment type="caution">
    <text evidence="2">The sequence shown here is derived from an EMBL/GenBank/DDBJ whole genome shotgun (WGS) entry which is preliminary data.</text>
</comment>
<organism evidence="2 3">
    <name type="scientific">Pseudomonas syringae pv. actinidiae</name>
    <dbReference type="NCBI Taxonomy" id="103796"/>
    <lineage>
        <taxon>Bacteria</taxon>
        <taxon>Pseudomonadati</taxon>
        <taxon>Pseudomonadota</taxon>
        <taxon>Gammaproteobacteria</taxon>
        <taxon>Pseudomonadales</taxon>
        <taxon>Pseudomonadaceae</taxon>
        <taxon>Pseudomonas</taxon>
        <taxon>Pseudomonas syringae</taxon>
    </lineage>
</organism>
<feature type="transmembrane region" description="Helical" evidence="1">
    <location>
        <begin position="21"/>
        <end position="39"/>
    </location>
</feature>
<keyword evidence="1" id="KW-0812">Transmembrane</keyword>
<dbReference type="Proteomes" id="UP000273140">
    <property type="component" value="Unassembled WGS sequence"/>
</dbReference>
<sequence length="162" mass="18308">MEKSRSNNRFGNLDLKRSSRKAAFFLAYITITGSIWTASECWEKGLAKRLSEPYISPGGCYRVELFKPFWVLPMMFHTMPDPNEGVPLEWLPWWGYPAFFRLYDHHTGELISETEIYDLESAGGPMSWGGGSGMIYAGMIPIGPNVSDCMGDRPTTRATPQK</sequence>